<dbReference type="GO" id="GO:0004519">
    <property type="term" value="F:endonuclease activity"/>
    <property type="evidence" value="ECO:0007669"/>
    <property type="project" value="UniProtKB-KW"/>
</dbReference>
<evidence type="ECO:0000313" key="3">
    <source>
        <dbReference type="Proteomes" id="UP000339690"/>
    </source>
</evidence>
<dbReference type="EMBL" id="CP045915">
    <property type="protein sequence ID" value="QGH35116.1"/>
    <property type="molecule type" value="Genomic_DNA"/>
</dbReference>
<name>A0A5Q2TK58_9BACI</name>
<dbReference type="GO" id="GO:0008270">
    <property type="term" value="F:zinc ion binding"/>
    <property type="evidence" value="ECO:0007669"/>
    <property type="project" value="InterPro"/>
</dbReference>
<dbReference type="Pfam" id="PF01844">
    <property type="entry name" value="HNH"/>
    <property type="match status" value="1"/>
</dbReference>
<dbReference type="CDD" id="cd00085">
    <property type="entry name" value="HNHc"/>
    <property type="match status" value="1"/>
</dbReference>
<organism evidence="2 3">
    <name type="scientific">Gracilibacillus salitolerans</name>
    <dbReference type="NCBI Taxonomy" id="2663022"/>
    <lineage>
        <taxon>Bacteria</taxon>
        <taxon>Bacillati</taxon>
        <taxon>Bacillota</taxon>
        <taxon>Bacilli</taxon>
        <taxon>Bacillales</taxon>
        <taxon>Bacillaceae</taxon>
        <taxon>Gracilibacillus</taxon>
    </lineage>
</organism>
<dbReference type="InterPro" id="IPR002711">
    <property type="entry name" value="HNH"/>
</dbReference>
<keyword evidence="2" id="KW-0540">Nuclease</keyword>
<gene>
    <name evidence="2" type="ORF">GI584_14155</name>
</gene>
<keyword evidence="2" id="KW-0255">Endonuclease</keyword>
<feature type="domain" description="HNH nuclease" evidence="1">
    <location>
        <begin position="195"/>
        <end position="254"/>
    </location>
</feature>
<keyword evidence="3" id="KW-1185">Reference proteome</keyword>
<dbReference type="SMART" id="SM00507">
    <property type="entry name" value="HNHc"/>
    <property type="match status" value="1"/>
</dbReference>
<evidence type="ECO:0000313" key="2">
    <source>
        <dbReference type="EMBL" id="QGH35116.1"/>
    </source>
</evidence>
<dbReference type="Proteomes" id="UP000339690">
    <property type="component" value="Chromosome"/>
</dbReference>
<protein>
    <submittedName>
        <fullName evidence="2">HNH endonuclease</fullName>
    </submittedName>
</protein>
<proteinExistence type="predicted"/>
<dbReference type="GO" id="GO:0003676">
    <property type="term" value="F:nucleic acid binding"/>
    <property type="evidence" value="ECO:0007669"/>
    <property type="project" value="InterPro"/>
</dbReference>
<reference evidence="2 3" key="1">
    <citation type="submission" date="2019-11" db="EMBL/GenBank/DDBJ databases">
        <title>Gracilibacillus salitolerans sp. nov., a moderate halophile isolated from a saline soil in northwest China.</title>
        <authorList>
            <person name="Gan L."/>
        </authorList>
    </citation>
    <scope>NUCLEOTIDE SEQUENCE [LARGE SCALE GENOMIC DNA]</scope>
    <source>
        <strain evidence="2 3">SCU50</strain>
    </source>
</reference>
<dbReference type="Gene3D" id="1.10.30.50">
    <property type="match status" value="1"/>
</dbReference>
<dbReference type="InterPro" id="IPR003615">
    <property type="entry name" value="HNH_nuc"/>
</dbReference>
<evidence type="ECO:0000259" key="1">
    <source>
        <dbReference type="SMART" id="SM00507"/>
    </source>
</evidence>
<dbReference type="RefSeq" id="WP_153791590.1">
    <property type="nucleotide sequence ID" value="NZ_CP045915.1"/>
</dbReference>
<dbReference type="InterPro" id="IPR058712">
    <property type="entry name" value="SRA_ScoMcrA"/>
</dbReference>
<keyword evidence="2" id="KW-0378">Hydrolase</keyword>
<dbReference type="KEGG" id="grc:GI584_14155"/>
<dbReference type="AlphaFoldDB" id="A0A5Q2TK58"/>
<accession>A0A5Q2TK58</accession>
<dbReference type="Pfam" id="PF26348">
    <property type="entry name" value="SRA_ScoMcrA"/>
    <property type="match status" value="1"/>
</dbReference>
<sequence>MGFDPGLNIGQVITNDQIRDIFKCGNMGGMRKSNTTNTLVIVTDHTKGLYEDRWEGDVLHYTGMGKNGDQDINFSQNRTLNESNSNEVEVFLFEVIKEREYTYLGPVILYGTPYQDEQPGEDEQKRKVWVFPIKLKYSEKAHLIAKELMDKDFFRKQKKVVRLTTLELRKRAEQTRSTVVGSRNTLVNTYERNLYVTEYAKRRANGICELCEQPAPFLNKKGEPYLETHHIDWLSNGGKDTIKNTVALCPNCHRKMHAVDSKEDIIKLKEIRKF</sequence>